<feature type="compositionally biased region" description="Polar residues" evidence="1">
    <location>
        <begin position="132"/>
        <end position="152"/>
    </location>
</feature>
<gene>
    <name evidence="2" type="ORF">Tci_375388</name>
</gene>
<dbReference type="AlphaFoldDB" id="A0A699HCL7"/>
<accession>A0A699HCL7</accession>
<evidence type="ECO:0000313" key="2">
    <source>
        <dbReference type="EMBL" id="GEY03414.1"/>
    </source>
</evidence>
<feature type="region of interest" description="Disordered" evidence="1">
    <location>
        <begin position="1"/>
        <end position="21"/>
    </location>
</feature>
<protein>
    <submittedName>
        <fullName evidence="2">Uncharacterized protein</fullName>
    </submittedName>
</protein>
<organism evidence="2">
    <name type="scientific">Tanacetum cinerariifolium</name>
    <name type="common">Dalmatian daisy</name>
    <name type="synonym">Chrysanthemum cinerariifolium</name>
    <dbReference type="NCBI Taxonomy" id="118510"/>
    <lineage>
        <taxon>Eukaryota</taxon>
        <taxon>Viridiplantae</taxon>
        <taxon>Streptophyta</taxon>
        <taxon>Embryophyta</taxon>
        <taxon>Tracheophyta</taxon>
        <taxon>Spermatophyta</taxon>
        <taxon>Magnoliopsida</taxon>
        <taxon>eudicotyledons</taxon>
        <taxon>Gunneridae</taxon>
        <taxon>Pentapetalae</taxon>
        <taxon>asterids</taxon>
        <taxon>campanulids</taxon>
        <taxon>Asterales</taxon>
        <taxon>Asteraceae</taxon>
        <taxon>Asteroideae</taxon>
        <taxon>Anthemideae</taxon>
        <taxon>Anthemidinae</taxon>
        <taxon>Tanacetum</taxon>
    </lineage>
</organism>
<dbReference type="EMBL" id="BKCJ010147010">
    <property type="protein sequence ID" value="GEY03414.1"/>
    <property type="molecule type" value="Genomic_DNA"/>
</dbReference>
<sequence length="176" mass="19380">MFKFGSSSSDEYDSSSSYDTSSSYVYEIVSSKGPDKKLLKCDQEFPDDDDRSNEDFTELKVKKTKTCKSKSSKSIGCKTRAFNSSKSKVVCKPKTVKSPLLDISDEDMSKSSKSQTKTLKSPYLDSSDEDVPNSSKSQAKTSKGKSSYSTAYKTRRSNSFKSKGVPQAITLKSPVP</sequence>
<reference evidence="2" key="1">
    <citation type="journal article" date="2019" name="Sci. Rep.">
        <title>Draft genome of Tanacetum cinerariifolium, the natural source of mosquito coil.</title>
        <authorList>
            <person name="Yamashiro T."/>
            <person name="Shiraishi A."/>
            <person name="Satake H."/>
            <person name="Nakayama K."/>
        </authorList>
    </citation>
    <scope>NUCLEOTIDE SEQUENCE</scope>
</reference>
<proteinExistence type="predicted"/>
<feature type="compositionally biased region" description="Low complexity" evidence="1">
    <location>
        <begin position="111"/>
        <end position="121"/>
    </location>
</feature>
<name>A0A699HCL7_TANCI</name>
<evidence type="ECO:0000256" key="1">
    <source>
        <dbReference type="SAM" id="MobiDB-lite"/>
    </source>
</evidence>
<comment type="caution">
    <text evidence="2">The sequence shown here is derived from an EMBL/GenBank/DDBJ whole genome shotgun (WGS) entry which is preliminary data.</text>
</comment>
<feature type="region of interest" description="Disordered" evidence="1">
    <location>
        <begin position="101"/>
        <end position="176"/>
    </location>
</feature>